<gene>
    <name evidence="2" type="ORF">HUJ06_026760</name>
</gene>
<evidence type="ECO:0000313" key="3">
    <source>
        <dbReference type="Proteomes" id="UP000607653"/>
    </source>
</evidence>
<protein>
    <submittedName>
        <fullName evidence="2">Uncharacterized protein</fullName>
    </submittedName>
</protein>
<accession>A0A822Y1Z9</accession>
<evidence type="ECO:0000256" key="1">
    <source>
        <dbReference type="SAM" id="MobiDB-lite"/>
    </source>
</evidence>
<dbReference type="Proteomes" id="UP000607653">
    <property type="component" value="Unassembled WGS sequence"/>
</dbReference>
<comment type="caution">
    <text evidence="2">The sequence shown here is derived from an EMBL/GenBank/DDBJ whole genome shotgun (WGS) entry which is preliminary data.</text>
</comment>
<evidence type="ECO:0000313" key="2">
    <source>
        <dbReference type="EMBL" id="DAD25296.1"/>
    </source>
</evidence>
<reference evidence="2 3" key="1">
    <citation type="journal article" date="2020" name="Mol. Biol. Evol.">
        <title>Distinct Expression and Methylation Patterns for Genes with Different Fates following a Single Whole-Genome Duplication in Flowering Plants.</title>
        <authorList>
            <person name="Shi T."/>
            <person name="Rahmani R.S."/>
            <person name="Gugger P.F."/>
            <person name="Wang M."/>
            <person name="Li H."/>
            <person name="Zhang Y."/>
            <person name="Li Z."/>
            <person name="Wang Q."/>
            <person name="Van de Peer Y."/>
            <person name="Marchal K."/>
            <person name="Chen J."/>
        </authorList>
    </citation>
    <scope>NUCLEOTIDE SEQUENCE [LARGE SCALE GENOMIC DNA]</scope>
    <source>
        <tissue evidence="2">Leaf</tissue>
    </source>
</reference>
<dbReference type="AlphaFoldDB" id="A0A822Y1Z9"/>
<keyword evidence="3" id="KW-1185">Reference proteome</keyword>
<feature type="compositionally biased region" description="Polar residues" evidence="1">
    <location>
        <begin position="1"/>
        <end position="11"/>
    </location>
</feature>
<feature type="compositionally biased region" description="Basic and acidic residues" evidence="1">
    <location>
        <begin position="13"/>
        <end position="22"/>
    </location>
</feature>
<organism evidence="2 3">
    <name type="scientific">Nelumbo nucifera</name>
    <name type="common">Sacred lotus</name>
    <dbReference type="NCBI Taxonomy" id="4432"/>
    <lineage>
        <taxon>Eukaryota</taxon>
        <taxon>Viridiplantae</taxon>
        <taxon>Streptophyta</taxon>
        <taxon>Embryophyta</taxon>
        <taxon>Tracheophyta</taxon>
        <taxon>Spermatophyta</taxon>
        <taxon>Magnoliopsida</taxon>
        <taxon>Proteales</taxon>
        <taxon>Nelumbonaceae</taxon>
        <taxon>Nelumbo</taxon>
    </lineage>
</organism>
<dbReference type="EMBL" id="DUZY01000001">
    <property type="protein sequence ID" value="DAD25296.1"/>
    <property type="molecule type" value="Genomic_DNA"/>
</dbReference>
<feature type="region of interest" description="Disordered" evidence="1">
    <location>
        <begin position="1"/>
        <end position="24"/>
    </location>
</feature>
<name>A0A822Y1Z9_NELNU</name>
<proteinExistence type="predicted"/>
<sequence>MRVQISVSACSEENERKRERSTETNVNFQKLSKNISIEPILLNDAISDITPSKTSVHNTIH</sequence>